<dbReference type="InterPro" id="IPR005302">
    <property type="entry name" value="MoCF_Sase_C"/>
</dbReference>
<gene>
    <name evidence="2" type="ORF">Mal52_15290</name>
</gene>
<dbReference type="SUPFAM" id="SSF50800">
    <property type="entry name" value="PK beta-barrel domain-like"/>
    <property type="match status" value="1"/>
</dbReference>
<proteinExistence type="predicted"/>
<reference evidence="2 3" key="1">
    <citation type="submission" date="2019-02" db="EMBL/GenBank/DDBJ databases">
        <title>Deep-cultivation of Planctomycetes and their phenomic and genomic characterization uncovers novel biology.</title>
        <authorList>
            <person name="Wiegand S."/>
            <person name="Jogler M."/>
            <person name="Boedeker C."/>
            <person name="Pinto D."/>
            <person name="Vollmers J."/>
            <person name="Rivas-Marin E."/>
            <person name="Kohn T."/>
            <person name="Peeters S.H."/>
            <person name="Heuer A."/>
            <person name="Rast P."/>
            <person name="Oberbeckmann S."/>
            <person name="Bunk B."/>
            <person name="Jeske O."/>
            <person name="Meyerdierks A."/>
            <person name="Storesund J.E."/>
            <person name="Kallscheuer N."/>
            <person name="Luecker S."/>
            <person name="Lage O.M."/>
            <person name="Pohl T."/>
            <person name="Merkel B.J."/>
            <person name="Hornburger P."/>
            <person name="Mueller R.-W."/>
            <person name="Bruemmer F."/>
            <person name="Labrenz M."/>
            <person name="Spormann A.M."/>
            <person name="Op den Camp H."/>
            <person name="Overmann J."/>
            <person name="Amann R."/>
            <person name="Jetten M.S.M."/>
            <person name="Mascher T."/>
            <person name="Medema M.H."/>
            <person name="Devos D.P."/>
            <person name="Kaster A.-K."/>
            <person name="Ovreas L."/>
            <person name="Rohde M."/>
            <person name="Galperin M.Y."/>
            <person name="Jogler C."/>
        </authorList>
    </citation>
    <scope>NUCLEOTIDE SEQUENCE [LARGE SCALE GENOMIC DNA]</scope>
    <source>
        <strain evidence="2 3">Mal52</strain>
    </source>
</reference>
<sequence length="161" mass="17243">MSADKDLKTYVPQVGRVEWIGISDARMATIQPKDEVEIVVGHGIVGEHHAQGDNSKRQVTLIQHEHLPFIGAILGRDPIDPGLLRRNIVVSGINLIALKDRKFSIGNVVLEGTGPCAPCSRMEYNLGDGGYAAMRGHGGICTIVLEAGTVRVGDAVRVLEG</sequence>
<evidence type="ECO:0000313" key="3">
    <source>
        <dbReference type="Proteomes" id="UP000319383"/>
    </source>
</evidence>
<dbReference type="AlphaFoldDB" id="A0A517ZKR1"/>
<name>A0A517ZKR1_9PLAN</name>
<dbReference type="GO" id="GO:0003824">
    <property type="term" value="F:catalytic activity"/>
    <property type="evidence" value="ECO:0007669"/>
    <property type="project" value="InterPro"/>
</dbReference>
<evidence type="ECO:0000313" key="2">
    <source>
        <dbReference type="EMBL" id="QDU43058.1"/>
    </source>
</evidence>
<dbReference type="GO" id="GO:0030151">
    <property type="term" value="F:molybdenum ion binding"/>
    <property type="evidence" value="ECO:0007669"/>
    <property type="project" value="InterPro"/>
</dbReference>
<accession>A0A517ZKR1</accession>
<dbReference type="PROSITE" id="PS51340">
    <property type="entry name" value="MOSC"/>
    <property type="match status" value="1"/>
</dbReference>
<feature type="domain" description="MOSC" evidence="1">
    <location>
        <begin position="31"/>
        <end position="159"/>
    </location>
</feature>
<dbReference type="InterPro" id="IPR011037">
    <property type="entry name" value="Pyrv_Knase-like_insert_dom_sf"/>
</dbReference>
<dbReference type="GO" id="GO:0030170">
    <property type="term" value="F:pyridoxal phosphate binding"/>
    <property type="evidence" value="ECO:0007669"/>
    <property type="project" value="InterPro"/>
</dbReference>
<protein>
    <submittedName>
        <fullName evidence="2">MOSC domain protein</fullName>
    </submittedName>
</protein>
<dbReference type="Gene3D" id="2.40.33.20">
    <property type="entry name" value="PK beta-barrel domain-like"/>
    <property type="match status" value="1"/>
</dbReference>
<dbReference type="Proteomes" id="UP000319383">
    <property type="component" value="Chromosome"/>
</dbReference>
<evidence type="ECO:0000259" key="1">
    <source>
        <dbReference type="PROSITE" id="PS51340"/>
    </source>
</evidence>
<dbReference type="RefSeq" id="WP_145375088.1">
    <property type="nucleotide sequence ID" value="NZ_CP036276.1"/>
</dbReference>
<dbReference type="InterPro" id="IPR052716">
    <property type="entry name" value="MOSC_domain"/>
</dbReference>
<dbReference type="Pfam" id="PF03473">
    <property type="entry name" value="MOSC"/>
    <property type="match status" value="1"/>
</dbReference>
<dbReference type="EMBL" id="CP036276">
    <property type="protein sequence ID" value="QDU43058.1"/>
    <property type="molecule type" value="Genomic_DNA"/>
</dbReference>
<dbReference type="PANTHER" id="PTHR36930:SF1">
    <property type="entry name" value="MOSC DOMAIN-CONTAINING PROTEIN"/>
    <property type="match status" value="1"/>
</dbReference>
<organism evidence="2 3">
    <name type="scientific">Symmachiella dynata</name>
    <dbReference type="NCBI Taxonomy" id="2527995"/>
    <lineage>
        <taxon>Bacteria</taxon>
        <taxon>Pseudomonadati</taxon>
        <taxon>Planctomycetota</taxon>
        <taxon>Planctomycetia</taxon>
        <taxon>Planctomycetales</taxon>
        <taxon>Planctomycetaceae</taxon>
        <taxon>Symmachiella</taxon>
    </lineage>
</organism>
<dbReference type="KEGG" id="sdyn:Mal52_15290"/>
<keyword evidence="3" id="KW-1185">Reference proteome</keyword>
<dbReference type="PANTHER" id="PTHR36930">
    <property type="entry name" value="METAL-SULFUR CLUSTER BIOSYNTHESIS PROTEINS YUAD-RELATED"/>
    <property type="match status" value="1"/>
</dbReference>